<organism evidence="1 2">
    <name type="scientific">Eretmocerus hayati</name>
    <dbReference type="NCBI Taxonomy" id="131215"/>
    <lineage>
        <taxon>Eukaryota</taxon>
        <taxon>Metazoa</taxon>
        <taxon>Ecdysozoa</taxon>
        <taxon>Arthropoda</taxon>
        <taxon>Hexapoda</taxon>
        <taxon>Insecta</taxon>
        <taxon>Pterygota</taxon>
        <taxon>Neoptera</taxon>
        <taxon>Endopterygota</taxon>
        <taxon>Hymenoptera</taxon>
        <taxon>Apocrita</taxon>
        <taxon>Proctotrupomorpha</taxon>
        <taxon>Chalcidoidea</taxon>
        <taxon>Aphelinidae</taxon>
        <taxon>Aphelininae</taxon>
        <taxon>Eretmocerus</taxon>
    </lineage>
</organism>
<accession>A0ACC2PPM7</accession>
<comment type="caution">
    <text evidence="1">The sequence shown here is derived from an EMBL/GenBank/DDBJ whole genome shotgun (WGS) entry which is preliminary data.</text>
</comment>
<gene>
    <name evidence="1" type="ORF">QAD02_020769</name>
</gene>
<evidence type="ECO:0000313" key="2">
    <source>
        <dbReference type="Proteomes" id="UP001239111"/>
    </source>
</evidence>
<dbReference type="EMBL" id="CM056741">
    <property type="protein sequence ID" value="KAJ8684976.1"/>
    <property type="molecule type" value="Genomic_DNA"/>
</dbReference>
<name>A0ACC2PPM7_9HYME</name>
<dbReference type="Proteomes" id="UP001239111">
    <property type="component" value="Chromosome 1"/>
</dbReference>
<sequence>MMNLMKHSQDFGISAEWHCYALAHGKSSSDGVGAIVKTEATRASLQVPPNEAILNADALFSWATKWSNEMKFLYYSKTRHELTRRSHAKRFKDPPAVIKIQKAHAFIPHAMTHYEYYAIVMPRDPR</sequence>
<proteinExistence type="predicted"/>
<evidence type="ECO:0000313" key="1">
    <source>
        <dbReference type="EMBL" id="KAJ8684976.1"/>
    </source>
</evidence>
<keyword evidence="2" id="KW-1185">Reference proteome</keyword>
<protein>
    <submittedName>
        <fullName evidence="1">Uncharacterized protein</fullName>
    </submittedName>
</protein>
<reference evidence="1" key="1">
    <citation type="submission" date="2023-04" db="EMBL/GenBank/DDBJ databases">
        <title>A chromosome-level genome assembly of the parasitoid wasp Eretmocerus hayati.</title>
        <authorList>
            <person name="Zhong Y."/>
            <person name="Liu S."/>
            <person name="Liu Y."/>
        </authorList>
    </citation>
    <scope>NUCLEOTIDE SEQUENCE</scope>
    <source>
        <strain evidence="1">ZJU_SS_LIU_2023</strain>
    </source>
</reference>